<feature type="domain" description="Ribosomal RNA small subunit methyltransferase E methyltransferase" evidence="11">
    <location>
        <begin position="78"/>
        <end position="250"/>
    </location>
</feature>
<dbReference type="EMBL" id="RQGM01000035">
    <property type="protein sequence ID" value="TGL84757.1"/>
    <property type="molecule type" value="Genomic_DNA"/>
</dbReference>
<evidence type="ECO:0000256" key="3">
    <source>
        <dbReference type="ARBA" id="ARBA00022490"/>
    </source>
</evidence>
<dbReference type="GO" id="GO:0005737">
    <property type="term" value="C:cytoplasm"/>
    <property type="evidence" value="ECO:0007669"/>
    <property type="project" value="UniProtKB-SubCell"/>
</dbReference>
<accession>A0A6N4QFU0</accession>
<organism evidence="13 14">
    <name type="scientific">Leptospira yasudae</name>
    <dbReference type="NCBI Taxonomy" id="2202201"/>
    <lineage>
        <taxon>Bacteria</taxon>
        <taxon>Pseudomonadati</taxon>
        <taxon>Spirochaetota</taxon>
        <taxon>Spirochaetia</taxon>
        <taxon>Leptospirales</taxon>
        <taxon>Leptospiraceae</taxon>
        <taxon>Leptospira</taxon>
    </lineage>
</organism>
<evidence type="ECO:0000313" key="13">
    <source>
        <dbReference type="EMBL" id="TGL84757.1"/>
    </source>
</evidence>
<dbReference type="InterPro" id="IPR029026">
    <property type="entry name" value="tRNA_m1G_MTases_N"/>
</dbReference>
<dbReference type="GO" id="GO:0070042">
    <property type="term" value="F:rRNA (uridine-N3-)-methyltransferase activity"/>
    <property type="evidence" value="ECO:0007669"/>
    <property type="project" value="TreeGrafter"/>
</dbReference>
<dbReference type="PIRSF" id="PIRSF015601">
    <property type="entry name" value="MTase_slr0722"/>
    <property type="match status" value="1"/>
</dbReference>
<evidence type="ECO:0000313" key="14">
    <source>
        <dbReference type="Proteomes" id="UP000297613"/>
    </source>
</evidence>
<dbReference type="EC" id="2.1.1.193" evidence="10"/>
<dbReference type="Pfam" id="PF20260">
    <property type="entry name" value="PUA_4"/>
    <property type="match status" value="1"/>
</dbReference>
<comment type="function">
    <text evidence="8 10">Specifically methylates the N3 position of the uracil ring of uridine 1498 (m3U1498) in 16S rRNA. Acts on the fully assembled 30S ribosomal subunit.</text>
</comment>
<evidence type="ECO:0000256" key="7">
    <source>
        <dbReference type="ARBA" id="ARBA00022691"/>
    </source>
</evidence>
<evidence type="ECO:0000256" key="9">
    <source>
        <dbReference type="ARBA" id="ARBA00047944"/>
    </source>
</evidence>
<gene>
    <name evidence="13" type="ORF">EHQ83_10270</name>
</gene>
<dbReference type="InterPro" id="IPR046887">
    <property type="entry name" value="RsmE_PUA-like"/>
</dbReference>
<evidence type="ECO:0000256" key="5">
    <source>
        <dbReference type="ARBA" id="ARBA00022603"/>
    </source>
</evidence>
<evidence type="ECO:0000256" key="4">
    <source>
        <dbReference type="ARBA" id="ARBA00022552"/>
    </source>
</evidence>
<dbReference type="InterPro" id="IPR006700">
    <property type="entry name" value="RsmE"/>
</dbReference>
<dbReference type="AlphaFoldDB" id="A0A6N4QFU0"/>
<dbReference type="RefSeq" id="WP_135570210.1">
    <property type="nucleotide sequence ID" value="NZ_RQGK01000042.1"/>
</dbReference>
<keyword evidence="4 10" id="KW-0698">rRNA processing</keyword>
<dbReference type="CDD" id="cd18084">
    <property type="entry name" value="RsmE-like"/>
    <property type="match status" value="1"/>
</dbReference>
<comment type="caution">
    <text evidence="13">The sequence shown here is derived from an EMBL/GenBank/DDBJ whole genome shotgun (WGS) entry which is preliminary data.</text>
</comment>
<dbReference type="PANTHER" id="PTHR30027">
    <property type="entry name" value="RIBOSOMAL RNA SMALL SUBUNIT METHYLTRANSFERASE E"/>
    <property type="match status" value="1"/>
</dbReference>
<keyword evidence="7 10" id="KW-0949">S-adenosyl-L-methionine</keyword>
<dbReference type="PANTHER" id="PTHR30027:SF3">
    <property type="entry name" value="16S RRNA (URACIL(1498)-N(3))-METHYLTRANSFERASE"/>
    <property type="match status" value="1"/>
</dbReference>
<evidence type="ECO:0000259" key="11">
    <source>
        <dbReference type="Pfam" id="PF04452"/>
    </source>
</evidence>
<name>A0A6N4QFU0_9LEPT</name>
<protein>
    <recommendedName>
        <fullName evidence="10">Ribosomal RNA small subunit methyltransferase E</fullName>
        <ecNumber evidence="10">2.1.1.193</ecNumber>
    </recommendedName>
</protein>
<evidence type="ECO:0000256" key="6">
    <source>
        <dbReference type="ARBA" id="ARBA00022679"/>
    </source>
</evidence>
<feature type="domain" description="Ribosomal RNA small subunit methyltransferase E PUA-like" evidence="12">
    <location>
        <begin position="22"/>
        <end position="64"/>
    </location>
</feature>
<dbReference type="SUPFAM" id="SSF75217">
    <property type="entry name" value="alpha/beta knot"/>
    <property type="match status" value="1"/>
</dbReference>
<sequence length="259" mass="29990">MNLLICKEKWRIGNSNRFSVNDPQRIEHIFKILNKRPGDRLKAGLLDKSLGLLKIEEIGPKALIGTYKPILIPKPRFPEVHLLIAVNRPPTVRKILQLAGTWGVTTIRFFLSKNARKEYLTSPIWNRNEIESELVEGMEQGKNIFLPKVRWDFEKRTNAVLEETLSAGEFGFRWILDRKGDSPSKIIRERKSHAEFRMDSPLKILAAIGPESGFIKSEIDFWKEKEFQTVHLSSRVLRTETAVAFLLARLEESELFLER</sequence>
<dbReference type="GO" id="GO:0070475">
    <property type="term" value="P:rRNA base methylation"/>
    <property type="evidence" value="ECO:0007669"/>
    <property type="project" value="TreeGrafter"/>
</dbReference>
<dbReference type="Pfam" id="PF04452">
    <property type="entry name" value="Methyltrans_RNA"/>
    <property type="match status" value="1"/>
</dbReference>
<keyword evidence="3 10" id="KW-0963">Cytoplasm</keyword>
<keyword evidence="5 10" id="KW-0489">Methyltransferase</keyword>
<dbReference type="NCBIfam" id="TIGR00046">
    <property type="entry name" value="RsmE family RNA methyltransferase"/>
    <property type="match status" value="1"/>
</dbReference>
<evidence type="ECO:0000256" key="1">
    <source>
        <dbReference type="ARBA" id="ARBA00004496"/>
    </source>
</evidence>
<evidence type="ECO:0000256" key="10">
    <source>
        <dbReference type="PIRNR" id="PIRNR015601"/>
    </source>
</evidence>
<proteinExistence type="inferred from homology"/>
<evidence type="ECO:0000259" key="12">
    <source>
        <dbReference type="Pfam" id="PF20260"/>
    </source>
</evidence>
<dbReference type="InterPro" id="IPR046886">
    <property type="entry name" value="RsmE_MTase_dom"/>
</dbReference>
<comment type="catalytic activity">
    <reaction evidence="9 10">
        <text>uridine(1498) in 16S rRNA + S-adenosyl-L-methionine = N(3)-methyluridine(1498) in 16S rRNA + S-adenosyl-L-homocysteine + H(+)</text>
        <dbReference type="Rhea" id="RHEA:42920"/>
        <dbReference type="Rhea" id="RHEA-COMP:10283"/>
        <dbReference type="Rhea" id="RHEA-COMP:10284"/>
        <dbReference type="ChEBI" id="CHEBI:15378"/>
        <dbReference type="ChEBI" id="CHEBI:57856"/>
        <dbReference type="ChEBI" id="CHEBI:59789"/>
        <dbReference type="ChEBI" id="CHEBI:65315"/>
        <dbReference type="ChEBI" id="CHEBI:74502"/>
        <dbReference type="EC" id="2.1.1.193"/>
    </reaction>
</comment>
<reference evidence="13 14" key="1">
    <citation type="journal article" date="2019" name="PLoS Negl. Trop. Dis.">
        <title>Revisiting the worldwide diversity of Leptospira species in the environment.</title>
        <authorList>
            <person name="Vincent A.T."/>
            <person name="Schiettekatte O."/>
            <person name="Bourhy P."/>
            <person name="Veyrier F.J."/>
            <person name="Picardeau M."/>
        </authorList>
    </citation>
    <scope>NUCLEOTIDE SEQUENCE [LARGE SCALE GENOMIC DNA]</scope>
    <source>
        <strain evidence="13 14">201702445</strain>
    </source>
</reference>
<comment type="subcellular location">
    <subcellularLocation>
        <location evidence="1 10">Cytoplasm</location>
    </subcellularLocation>
</comment>
<evidence type="ECO:0000256" key="2">
    <source>
        <dbReference type="ARBA" id="ARBA00005528"/>
    </source>
</evidence>
<evidence type="ECO:0000256" key="8">
    <source>
        <dbReference type="ARBA" id="ARBA00025699"/>
    </source>
</evidence>
<comment type="similarity">
    <text evidence="2 10">Belongs to the RNA methyltransferase RsmE family.</text>
</comment>
<dbReference type="InterPro" id="IPR029028">
    <property type="entry name" value="Alpha/beta_knot_MTases"/>
</dbReference>
<keyword evidence="6 10" id="KW-0808">Transferase</keyword>
<dbReference type="Gene3D" id="3.40.1280.10">
    <property type="match status" value="1"/>
</dbReference>
<dbReference type="Proteomes" id="UP000297613">
    <property type="component" value="Unassembled WGS sequence"/>
</dbReference>